<evidence type="ECO:0000256" key="3">
    <source>
        <dbReference type="ARBA" id="ARBA00022723"/>
    </source>
</evidence>
<dbReference type="AlphaFoldDB" id="A0A919TKD0"/>
<proteinExistence type="inferred from homology"/>
<dbReference type="PANTHER" id="PTHR46696">
    <property type="entry name" value="P450, PUTATIVE (EUROFUNG)-RELATED"/>
    <property type="match status" value="1"/>
</dbReference>
<evidence type="ECO:0000256" key="7">
    <source>
        <dbReference type="RuleBase" id="RU000461"/>
    </source>
</evidence>
<evidence type="ECO:0000256" key="5">
    <source>
        <dbReference type="ARBA" id="ARBA00023004"/>
    </source>
</evidence>
<organism evidence="8 9">
    <name type="scientific">Actinoplanes siamensis</name>
    <dbReference type="NCBI Taxonomy" id="1223317"/>
    <lineage>
        <taxon>Bacteria</taxon>
        <taxon>Bacillati</taxon>
        <taxon>Actinomycetota</taxon>
        <taxon>Actinomycetes</taxon>
        <taxon>Micromonosporales</taxon>
        <taxon>Micromonosporaceae</taxon>
        <taxon>Actinoplanes</taxon>
    </lineage>
</organism>
<evidence type="ECO:0000256" key="4">
    <source>
        <dbReference type="ARBA" id="ARBA00023002"/>
    </source>
</evidence>
<gene>
    <name evidence="8" type="ORF">Asi03nite_27510</name>
</gene>
<protein>
    <submittedName>
        <fullName evidence="8">Cytochrome P450</fullName>
    </submittedName>
</protein>
<dbReference type="Pfam" id="PF00067">
    <property type="entry name" value="p450"/>
    <property type="match status" value="1"/>
</dbReference>
<dbReference type="GO" id="GO:0020037">
    <property type="term" value="F:heme binding"/>
    <property type="evidence" value="ECO:0007669"/>
    <property type="project" value="InterPro"/>
</dbReference>
<dbReference type="InterPro" id="IPR036396">
    <property type="entry name" value="Cyt_P450_sf"/>
</dbReference>
<keyword evidence="9" id="KW-1185">Reference proteome</keyword>
<dbReference type="InterPro" id="IPR002397">
    <property type="entry name" value="Cyt_P450_B"/>
</dbReference>
<keyword evidence="5 7" id="KW-0408">Iron</keyword>
<dbReference type="GO" id="GO:0016705">
    <property type="term" value="F:oxidoreductase activity, acting on paired donors, with incorporation or reduction of molecular oxygen"/>
    <property type="evidence" value="ECO:0007669"/>
    <property type="project" value="InterPro"/>
</dbReference>
<keyword evidence="3 7" id="KW-0479">Metal-binding</keyword>
<evidence type="ECO:0000313" key="8">
    <source>
        <dbReference type="EMBL" id="GIF05213.1"/>
    </source>
</evidence>
<dbReference type="SUPFAM" id="SSF48264">
    <property type="entry name" value="Cytochrome P450"/>
    <property type="match status" value="1"/>
</dbReference>
<dbReference type="GO" id="GO:0017000">
    <property type="term" value="P:antibiotic biosynthetic process"/>
    <property type="evidence" value="ECO:0007669"/>
    <property type="project" value="UniProtKB-ARBA"/>
</dbReference>
<dbReference type="GO" id="GO:0005506">
    <property type="term" value="F:iron ion binding"/>
    <property type="evidence" value="ECO:0007669"/>
    <property type="project" value="InterPro"/>
</dbReference>
<evidence type="ECO:0000313" key="9">
    <source>
        <dbReference type="Proteomes" id="UP000629619"/>
    </source>
</evidence>
<comment type="caution">
    <text evidence="8">The sequence shown here is derived from an EMBL/GenBank/DDBJ whole genome shotgun (WGS) entry which is preliminary data.</text>
</comment>
<dbReference type="InterPro" id="IPR017972">
    <property type="entry name" value="Cyt_P450_CS"/>
</dbReference>
<keyword evidence="2 7" id="KW-0349">Heme</keyword>
<dbReference type="FunFam" id="1.10.630.10:FF:000018">
    <property type="entry name" value="Cytochrome P450 monooxygenase"/>
    <property type="match status" value="1"/>
</dbReference>
<keyword evidence="6 7" id="KW-0503">Monooxygenase</keyword>
<dbReference type="CDD" id="cd20625">
    <property type="entry name" value="CYP164-like"/>
    <property type="match status" value="1"/>
</dbReference>
<comment type="similarity">
    <text evidence="1 7">Belongs to the cytochrome P450 family.</text>
</comment>
<dbReference type="PANTHER" id="PTHR46696:SF1">
    <property type="entry name" value="CYTOCHROME P450 YJIB-RELATED"/>
    <property type="match status" value="1"/>
</dbReference>
<evidence type="ECO:0000256" key="2">
    <source>
        <dbReference type="ARBA" id="ARBA00022617"/>
    </source>
</evidence>
<dbReference type="GO" id="GO:0004497">
    <property type="term" value="F:monooxygenase activity"/>
    <property type="evidence" value="ECO:0007669"/>
    <property type="project" value="UniProtKB-KW"/>
</dbReference>
<dbReference type="PRINTS" id="PR00385">
    <property type="entry name" value="P450"/>
</dbReference>
<name>A0A919TKD0_9ACTN</name>
<dbReference type="PRINTS" id="PR00359">
    <property type="entry name" value="BP450"/>
</dbReference>
<dbReference type="PROSITE" id="PS00086">
    <property type="entry name" value="CYTOCHROME_P450"/>
    <property type="match status" value="1"/>
</dbReference>
<reference evidence="8" key="1">
    <citation type="submission" date="2021-01" db="EMBL/GenBank/DDBJ databases">
        <title>Whole genome shotgun sequence of Actinoplanes siamensis NBRC 109076.</title>
        <authorList>
            <person name="Komaki H."/>
            <person name="Tamura T."/>
        </authorList>
    </citation>
    <scope>NUCLEOTIDE SEQUENCE</scope>
    <source>
        <strain evidence="8">NBRC 109076</strain>
    </source>
</reference>
<dbReference type="InterPro" id="IPR001128">
    <property type="entry name" value="Cyt_P450"/>
</dbReference>
<dbReference type="EMBL" id="BOMW01000024">
    <property type="protein sequence ID" value="GIF05213.1"/>
    <property type="molecule type" value="Genomic_DNA"/>
</dbReference>
<keyword evidence="4 7" id="KW-0560">Oxidoreductase</keyword>
<evidence type="ECO:0000256" key="1">
    <source>
        <dbReference type="ARBA" id="ARBA00010617"/>
    </source>
</evidence>
<dbReference type="Proteomes" id="UP000629619">
    <property type="component" value="Unassembled WGS sequence"/>
</dbReference>
<evidence type="ECO:0000256" key="6">
    <source>
        <dbReference type="ARBA" id="ARBA00023033"/>
    </source>
</evidence>
<dbReference type="Gene3D" id="1.10.630.10">
    <property type="entry name" value="Cytochrome P450"/>
    <property type="match status" value="1"/>
</dbReference>
<accession>A0A919TKD0</accession>
<sequence length="396" mass="42645">MPVRRAGAGMNPFSVPAGQLADPYPVYRRYREAEPVHHGDGKWYVFGYDDVAAVLTDRRFGRYGAVPVPPEYPALREMVANWLVFLDPPEHTALRAHVAGHFTQARVVPLRPRIEALADGLLAELAAHPVADLVAGFAAPLPILVVADLLGVPATEHRWLRERAVALQEANTSRVGGGHAAADRAARELSAFFEAEARRPRGDDDLIGHLLAAGVTGVPLASTCVHLLTAGHETTTNLLAKGVLAILRHPDARAELSAVPELMPQAVEELLRYDTPVQMVRRTAGQDVEVGGRMIEAGGTVVLVLGSANRDPARFPDPDRLDLHRGPGRHAGFGLGIHYCLGAHLARLEAEIGLAGLLRRLPGLSLAEHRVPYADDLVFHGPSRLLVSTSSLLETT</sequence>